<protein>
    <submittedName>
        <fullName evidence="1">Uncharacterized protein</fullName>
    </submittedName>
</protein>
<reference evidence="1 2" key="1">
    <citation type="submission" date="2019-04" db="EMBL/GenBank/DDBJ databases">
        <title>High contiguity whole genome sequence and gene annotation resource for two Venturia nashicola isolates.</title>
        <authorList>
            <person name="Prokchorchik M."/>
            <person name="Won K."/>
            <person name="Lee Y."/>
            <person name="Choi E.D."/>
            <person name="Segonzac C."/>
            <person name="Sohn K.H."/>
        </authorList>
    </citation>
    <scope>NUCLEOTIDE SEQUENCE [LARGE SCALE GENOMIC DNA]</scope>
    <source>
        <strain evidence="1 2">PRI2</strain>
    </source>
</reference>
<dbReference type="EMBL" id="SNSC02000004">
    <property type="protein sequence ID" value="TID25030.1"/>
    <property type="molecule type" value="Genomic_DNA"/>
</dbReference>
<dbReference type="Proteomes" id="UP000298493">
    <property type="component" value="Unassembled WGS sequence"/>
</dbReference>
<keyword evidence="2" id="KW-1185">Reference proteome</keyword>
<evidence type="ECO:0000313" key="1">
    <source>
        <dbReference type="EMBL" id="TID25030.1"/>
    </source>
</evidence>
<gene>
    <name evidence="1" type="ORF">E6O75_ATG04235</name>
</gene>
<proteinExistence type="predicted"/>
<accession>A0A4Z1PMT2</accession>
<comment type="caution">
    <text evidence="1">The sequence shown here is derived from an EMBL/GenBank/DDBJ whole genome shotgun (WGS) entry which is preliminary data.</text>
</comment>
<dbReference type="AlphaFoldDB" id="A0A4Z1PMT2"/>
<organism evidence="1 2">
    <name type="scientific">Venturia nashicola</name>
    <dbReference type="NCBI Taxonomy" id="86259"/>
    <lineage>
        <taxon>Eukaryota</taxon>
        <taxon>Fungi</taxon>
        <taxon>Dikarya</taxon>
        <taxon>Ascomycota</taxon>
        <taxon>Pezizomycotina</taxon>
        <taxon>Dothideomycetes</taxon>
        <taxon>Pleosporomycetidae</taxon>
        <taxon>Venturiales</taxon>
        <taxon>Venturiaceae</taxon>
        <taxon>Venturia</taxon>
    </lineage>
</organism>
<name>A0A4Z1PMT2_9PEZI</name>
<evidence type="ECO:0000313" key="2">
    <source>
        <dbReference type="Proteomes" id="UP000298493"/>
    </source>
</evidence>
<sequence>MYCFLVLGRCILRRNGKLLSISYRLSLVDQLFSSLVLVPFLRIERVRELRRRKLCAANVQETVERPGLYEAHDRCQGFDDMLMLMFEGKYIAAYRGLQILCQLTCQMSRRRFPDPLAEPDPLDYPDPFDIKMTQADKHDREDDLMALRTRDGKFDIMTRAQHAKIVSALQQSPRLSKRWAFPSAVCGEATDYYTNGICKYSAEEAECLDSLQYQVHCAGCFNMDQGRSKKKTFKNTCHQNTECMDVRFVNDWKEERKFVSCFPSGQTLTFSVRSFWGQPHDYVECSDEIRHWGRQRANVELHLGVYDKENKRHTTPKAAFFKYNGSKIDYAPHSLEMSTSIIMAPRSSAQGCIEPETRLHQFLTGRFAVEYIKT</sequence>